<organism evidence="1 2">
    <name type="scientific">Aspergillus indologenus CBS 114.80</name>
    <dbReference type="NCBI Taxonomy" id="1450541"/>
    <lineage>
        <taxon>Eukaryota</taxon>
        <taxon>Fungi</taxon>
        <taxon>Dikarya</taxon>
        <taxon>Ascomycota</taxon>
        <taxon>Pezizomycotina</taxon>
        <taxon>Eurotiomycetes</taxon>
        <taxon>Eurotiomycetidae</taxon>
        <taxon>Eurotiales</taxon>
        <taxon>Aspergillaceae</taxon>
        <taxon>Aspergillus</taxon>
        <taxon>Aspergillus subgen. Circumdati</taxon>
    </lineage>
</organism>
<keyword evidence="2" id="KW-1185">Reference proteome</keyword>
<protein>
    <submittedName>
        <fullName evidence="1">Uncharacterized protein</fullName>
    </submittedName>
</protein>
<gene>
    <name evidence="1" type="ORF">BP00DRAFT_429498</name>
</gene>
<sequence length="57" mass="5955">MVIPKGILGTPTPSTALPAPPTIAIVTGCFVSPTPEHLIVSCYRPVVAQWSVLGWLA</sequence>
<reference evidence="1 2" key="1">
    <citation type="submission" date="2018-02" db="EMBL/GenBank/DDBJ databases">
        <title>The genomes of Aspergillus section Nigri reveals drivers in fungal speciation.</title>
        <authorList>
            <consortium name="DOE Joint Genome Institute"/>
            <person name="Vesth T.C."/>
            <person name="Nybo J."/>
            <person name="Theobald S."/>
            <person name="Brandl J."/>
            <person name="Frisvad J.C."/>
            <person name="Nielsen K.F."/>
            <person name="Lyhne E.K."/>
            <person name="Kogle M.E."/>
            <person name="Kuo A."/>
            <person name="Riley R."/>
            <person name="Clum A."/>
            <person name="Nolan M."/>
            <person name="Lipzen A."/>
            <person name="Salamov A."/>
            <person name="Henrissat B."/>
            <person name="Wiebenga A."/>
            <person name="De vries R.P."/>
            <person name="Grigoriev I.V."/>
            <person name="Mortensen U.H."/>
            <person name="Andersen M.R."/>
            <person name="Baker S.E."/>
        </authorList>
    </citation>
    <scope>NUCLEOTIDE SEQUENCE [LARGE SCALE GENOMIC DNA]</scope>
    <source>
        <strain evidence="1 2">CBS 114.80</strain>
    </source>
</reference>
<evidence type="ECO:0000313" key="2">
    <source>
        <dbReference type="Proteomes" id="UP000248817"/>
    </source>
</evidence>
<proteinExistence type="predicted"/>
<evidence type="ECO:0000313" key="1">
    <source>
        <dbReference type="EMBL" id="PYI27320.1"/>
    </source>
</evidence>
<name>A0A2V5IFM0_9EURO</name>
<dbReference type="AlphaFoldDB" id="A0A2V5IFM0"/>
<dbReference type="Proteomes" id="UP000248817">
    <property type="component" value="Unassembled WGS sequence"/>
</dbReference>
<dbReference type="EMBL" id="KZ825573">
    <property type="protein sequence ID" value="PYI27320.1"/>
    <property type="molecule type" value="Genomic_DNA"/>
</dbReference>
<dbReference type="PROSITE" id="PS51257">
    <property type="entry name" value="PROKAR_LIPOPROTEIN"/>
    <property type="match status" value="1"/>
</dbReference>
<accession>A0A2V5IFM0</accession>